<dbReference type="Proteomes" id="UP001642464">
    <property type="component" value="Unassembled WGS sequence"/>
</dbReference>
<keyword evidence="4" id="KW-1185">Reference proteome</keyword>
<proteinExistence type="predicted"/>
<feature type="coiled-coil region" evidence="1">
    <location>
        <begin position="589"/>
        <end position="616"/>
    </location>
</feature>
<protein>
    <submittedName>
        <fullName evidence="3">Uncharacterized protein</fullName>
    </submittedName>
</protein>
<name>A0ABP0QB30_9DINO</name>
<evidence type="ECO:0000256" key="2">
    <source>
        <dbReference type="SAM" id="MobiDB-lite"/>
    </source>
</evidence>
<dbReference type="EMBL" id="CAXAMM010039298">
    <property type="protein sequence ID" value="CAK9085441.1"/>
    <property type="molecule type" value="Genomic_DNA"/>
</dbReference>
<sequence>MADVQAPTSGVETSPPRSTSLDRTRQARPSGAMTHRGPVVNAWADGVMASPRTPRPHQSELRTVGLAVSELQRLCAEDRRVMQRQLDSFDRRLQEHLAAPAASREKWANLQGSVSGLLEEVASLVRRVETLDEKLRIRTASCEELLRQRSRELEQQLHGQQQKVQLAVSTFEEMSKRQTAKLRKVSQSTEEQARKMVALEDTVRRAQGGHTSPLEAMQARLAELEGQQASLEEEFRHVAASSAIAQAMTPTHAAPLDEDYEGQRVAARALESELATLSKQLASQLDEHSAALANLRVRTESQEQRLTAAGDRLEKVVAPTVEAVRNEMQQLRLADRSEIEQQLEHFTRQLKELADSNEEALSEVREHVQASADGQAELQRIREACLMQEQAQRFVAMDPPQREEEINEVLLRVERLENQLETFNHEPVNEKADRADVHRLDLQLQELEQPLRRLSQRTASNEARTTGLEHKLEQFQERLPNAKTDPKTNPAELSSLQAISKQMAEISARLVELEKVQKTQALPNEALRRLEGMEKSLQSTNREGAKLPSDSSLPEQVGTQLDELSGLVSKALKVAENSGSNMQALRFDLVVEQERVAKLNKDLQALTSLVREEQSKMQRSVERQEDQEGRAADALHKMATSIQKVQALQHGFEGSASALNKLVESIVKRVEATEVALKESPNATEVHMLRDSLRADLLEAQQERFQDLESKFLEKA</sequence>
<keyword evidence="1" id="KW-0175">Coiled coil</keyword>
<evidence type="ECO:0000313" key="3">
    <source>
        <dbReference type="EMBL" id="CAK9085441.1"/>
    </source>
</evidence>
<reference evidence="3 4" key="1">
    <citation type="submission" date="2024-02" db="EMBL/GenBank/DDBJ databases">
        <authorList>
            <person name="Chen Y."/>
            <person name="Shah S."/>
            <person name="Dougan E. K."/>
            <person name="Thang M."/>
            <person name="Chan C."/>
        </authorList>
    </citation>
    <scope>NUCLEOTIDE SEQUENCE [LARGE SCALE GENOMIC DNA]</scope>
</reference>
<feature type="coiled-coil region" evidence="1">
    <location>
        <begin position="260"/>
        <end position="305"/>
    </location>
</feature>
<evidence type="ECO:0000256" key="1">
    <source>
        <dbReference type="SAM" id="Coils"/>
    </source>
</evidence>
<organism evidence="3 4">
    <name type="scientific">Durusdinium trenchii</name>
    <dbReference type="NCBI Taxonomy" id="1381693"/>
    <lineage>
        <taxon>Eukaryota</taxon>
        <taxon>Sar</taxon>
        <taxon>Alveolata</taxon>
        <taxon>Dinophyceae</taxon>
        <taxon>Suessiales</taxon>
        <taxon>Symbiodiniaceae</taxon>
        <taxon>Durusdinium</taxon>
    </lineage>
</organism>
<gene>
    <name evidence="3" type="ORF">SCF082_LOCUS40479</name>
</gene>
<evidence type="ECO:0000313" key="4">
    <source>
        <dbReference type="Proteomes" id="UP001642464"/>
    </source>
</evidence>
<feature type="coiled-coil region" evidence="1">
    <location>
        <begin position="336"/>
        <end position="370"/>
    </location>
</feature>
<feature type="coiled-coil region" evidence="1">
    <location>
        <begin position="114"/>
        <end position="163"/>
    </location>
</feature>
<feature type="compositionally biased region" description="Polar residues" evidence="2">
    <location>
        <begin position="1"/>
        <end position="19"/>
    </location>
</feature>
<feature type="coiled-coil region" evidence="1">
    <location>
        <begin position="406"/>
        <end position="457"/>
    </location>
</feature>
<feature type="region of interest" description="Disordered" evidence="2">
    <location>
        <begin position="1"/>
        <end position="37"/>
    </location>
</feature>
<feature type="non-terminal residue" evidence="3">
    <location>
        <position position="716"/>
    </location>
</feature>
<accession>A0ABP0QB30</accession>
<comment type="caution">
    <text evidence="3">The sequence shown here is derived from an EMBL/GenBank/DDBJ whole genome shotgun (WGS) entry which is preliminary data.</text>
</comment>